<dbReference type="EMBL" id="FPCA01000006">
    <property type="protein sequence ID" value="SFU98131.1"/>
    <property type="molecule type" value="Genomic_DNA"/>
</dbReference>
<accession>A0A1I7KL59</accession>
<evidence type="ECO:0000256" key="1">
    <source>
        <dbReference type="SAM" id="Phobius"/>
    </source>
</evidence>
<evidence type="ECO:0000313" key="2">
    <source>
        <dbReference type="EMBL" id="SFU98131.1"/>
    </source>
</evidence>
<dbReference type="Proteomes" id="UP000182491">
    <property type="component" value="Unassembled WGS sequence"/>
</dbReference>
<keyword evidence="3" id="KW-1185">Reference proteome</keyword>
<keyword evidence="1" id="KW-1133">Transmembrane helix</keyword>
<keyword evidence="1" id="KW-0812">Transmembrane</keyword>
<dbReference type="OrthoDB" id="1449062at2"/>
<protein>
    <submittedName>
        <fullName evidence="2">Uncharacterized protein</fullName>
    </submittedName>
</protein>
<proteinExistence type="predicted"/>
<dbReference type="AlphaFoldDB" id="A0A1I7KL59"/>
<feature type="transmembrane region" description="Helical" evidence="1">
    <location>
        <begin position="6"/>
        <end position="26"/>
    </location>
</feature>
<dbReference type="RefSeq" id="WP_068838748.1">
    <property type="nucleotide sequence ID" value="NZ_BMXC01000005.1"/>
</dbReference>
<sequence>MLHLIWSTLNIIILLYFFYLLVGFIAKGRQIFNPKFKVVSAIILVIGVVQIASASSSKKNMHQFIITDDYDQQNEVIIKKVLLEDNLTLDINMYVKYSAEQNNYIPVESKSYLTGFVSGYEWELKSIQARNLDPNKSADFTADGILTWKLFGINIYNETKVFRGVIKEEL</sequence>
<organism evidence="2 3">
    <name type="scientific">Pontibacter akesuensis</name>
    <dbReference type="NCBI Taxonomy" id="388950"/>
    <lineage>
        <taxon>Bacteria</taxon>
        <taxon>Pseudomonadati</taxon>
        <taxon>Bacteroidota</taxon>
        <taxon>Cytophagia</taxon>
        <taxon>Cytophagales</taxon>
        <taxon>Hymenobacteraceae</taxon>
        <taxon>Pontibacter</taxon>
    </lineage>
</organism>
<gene>
    <name evidence="2" type="ORF">SAMN04487941_3819</name>
</gene>
<feature type="transmembrane region" description="Helical" evidence="1">
    <location>
        <begin position="38"/>
        <end position="56"/>
    </location>
</feature>
<evidence type="ECO:0000313" key="3">
    <source>
        <dbReference type="Proteomes" id="UP000182491"/>
    </source>
</evidence>
<keyword evidence="1" id="KW-0472">Membrane</keyword>
<reference evidence="3" key="1">
    <citation type="submission" date="2016-10" db="EMBL/GenBank/DDBJ databases">
        <authorList>
            <person name="Varghese N."/>
        </authorList>
    </citation>
    <scope>NUCLEOTIDE SEQUENCE [LARGE SCALE GENOMIC DNA]</scope>
    <source>
        <strain evidence="3">DSM 18820</strain>
    </source>
</reference>
<name>A0A1I7KL59_9BACT</name>